<comment type="caution">
    <text evidence="3">The sequence shown here is derived from an EMBL/GenBank/DDBJ whole genome shotgun (WGS) entry which is preliminary data.</text>
</comment>
<dbReference type="SMART" id="SM00267">
    <property type="entry name" value="GGDEF"/>
    <property type="match status" value="1"/>
</dbReference>
<dbReference type="PANTHER" id="PTHR46663">
    <property type="entry name" value="DIGUANYLATE CYCLASE DGCT-RELATED"/>
    <property type="match status" value="1"/>
</dbReference>
<dbReference type="Proteomes" id="UP001143400">
    <property type="component" value="Unassembled WGS sequence"/>
</dbReference>
<evidence type="ECO:0000313" key="4">
    <source>
        <dbReference type="Proteomes" id="UP001143400"/>
    </source>
</evidence>
<dbReference type="AlphaFoldDB" id="A0A9W6MQR2"/>
<dbReference type="SUPFAM" id="SSF55073">
    <property type="entry name" value="Nucleotide cyclase"/>
    <property type="match status" value="1"/>
</dbReference>
<feature type="transmembrane region" description="Helical" evidence="1">
    <location>
        <begin position="154"/>
        <end position="172"/>
    </location>
</feature>
<keyword evidence="1" id="KW-0472">Membrane</keyword>
<dbReference type="Pfam" id="PF00990">
    <property type="entry name" value="GGDEF"/>
    <property type="match status" value="1"/>
</dbReference>
<keyword evidence="1" id="KW-0812">Transmembrane</keyword>
<feature type="transmembrane region" description="Helical" evidence="1">
    <location>
        <begin position="68"/>
        <end position="90"/>
    </location>
</feature>
<dbReference type="NCBIfam" id="TIGR00254">
    <property type="entry name" value="GGDEF"/>
    <property type="match status" value="1"/>
</dbReference>
<dbReference type="InterPro" id="IPR029787">
    <property type="entry name" value="Nucleotide_cyclase"/>
</dbReference>
<feature type="transmembrane region" description="Helical" evidence="1">
    <location>
        <begin position="102"/>
        <end position="121"/>
    </location>
</feature>
<reference evidence="3" key="2">
    <citation type="submission" date="2023-01" db="EMBL/GenBank/DDBJ databases">
        <authorList>
            <person name="Sun Q."/>
            <person name="Evtushenko L."/>
        </authorList>
    </citation>
    <scope>NUCLEOTIDE SEQUENCE</scope>
    <source>
        <strain evidence="3">VKM B-1606</strain>
    </source>
</reference>
<dbReference type="InterPro" id="IPR052163">
    <property type="entry name" value="DGC-Regulatory_Protein"/>
</dbReference>
<reference evidence="3" key="1">
    <citation type="journal article" date="2014" name="Int. J. Syst. Evol. Microbiol.">
        <title>Complete genome sequence of Corynebacterium casei LMG S-19264T (=DSM 44701T), isolated from a smear-ripened cheese.</title>
        <authorList>
            <consortium name="US DOE Joint Genome Institute (JGI-PGF)"/>
            <person name="Walter F."/>
            <person name="Albersmeier A."/>
            <person name="Kalinowski J."/>
            <person name="Ruckert C."/>
        </authorList>
    </citation>
    <scope>NUCLEOTIDE SEQUENCE</scope>
    <source>
        <strain evidence="3">VKM B-1606</strain>
    </source>
</reference>
<dbReference type="InterPro" id="IPR043128">
    <property type="entry name" value="Rev_trsase/Diguanyl_cyclase"/>
</dbReference>
<protein>
    <submittedName>
        <fullName evidence="3">GGDEF domain-containing protein</fullName>
    </submittedName>
</protein>
<accession>A0A9W6MQR2</accession>
<proteinExistence type="predicted"/>
<keyword evidence="1" id="KW-1133">Transmembrane helix</keyword>
<feature type="transmembrane region" description="Helical" evidence="1">
    <location>
        <begin position="40"/>
        <end position="62"/>
    </location>
</feature>
<dbReference type="PROSITE" id="PS50887">
    <property type="entry name" value="GGDEF"/>
    <property type="match status" value="1"/>
</dbReference>
<name>A0A9W6MQR2_9HYPH</name>
<dbReference type="InterPro" id="IPR000160">
    <property type="entry name" value="GGDEF_dom"/>
</dbReference>
<dbReference type="Gene3D" id="3.30.70.270">
    <property type="match status" value="1"/>
</dbReference>
<sequence length="377" mass="40105">MGHKGLFSLPRWRVMRWLTEAGKDVPPEIRRALIASLHGTLPIFAGGVFNSILIAGIVAARLGQPLLIAWFVAEIVIGVLRLAVLVFSFRRAEAGQGTPTDVYLLLSVVWAASVGYGASICVLSGDWVSATVACMSAAAMVGGICFRNFAAPRLVALMIALSLGPICLVAPFSGEPAMLAALVQIPFYLISMRLAAYRLNGLLVGTMEAERENDRRARHDALTGLSNRDGLTQALDAVGRGERHRLALLYLDLDGFKAVNDTYGHTAGDRLLKAAAVRLKGLLRAGDVAARIGGDEFVIIARDVDRAQAPAFGERLIREVGAPYDLGDGMSVTIGVSVGVALTPHHGEDLPELLQMADAALYQAKLAGKSRCVIATD</sequence>
<evidence type="ECO:0000256" key="1">
    <source>
        <dbReference type="SAM" id="Phobius"/>
    </source>
</evidence>
<dbReference type="EMBL" id="BSFF01000001">
    <property type="protein sequence ID" value="GLK54284.1"/>
    <property type="molecule type" value="Genomic_DNA"/>
</dbReference>
<evidence type="ECO:0000259" key="2">
    <source>
        <dbReference type="PROSITE" id="PS50887"/>
    </source>
</evidence>
<feature type="domain" description="GGDEF" evidence="2">
    <location>
        <begin position="244"/>
        <end position="377"/>
    </location>
</feature>
<organism evidence="3 4">
    <name type="scientific">Methylopila capsulata</name>
    <dbReference type="NCBI Taxonomy" id="61654"/>
    <lineage>
        <taxon>Bacteria</taxon>
        <taxon>Pseudomonadati</taxon>
        <taxon>Pseudomonadota</taxon>
        <taxon>Alphaproteobacteria</taxon>
        <taxon>Hyphomicrobiales</taxon>
        <taxon>Methylopilaceae</taxon>
        <taxon>Methylopila</taxon>
    </lineage>
</organism>
<gene>
    <name evidence="3" type="ORF">GCM10008170_03030</name>
</gene>
<dbReference type="PANTHER" id="PTHR46663:SF4">
    <property type="entry name" value="DIGUANYLATE CYCLASE DGCT-RELATED"/>
    <property type="match status" value="1"/>
</dbReference>
<feature type="transmembrane region" description="Helical" evidence="1">
    <location>
        <begin position="127"/>
        <end position="147"/>
    </location>
</feature>
<dbReference type="CDD" id="cd01949">
    <property type="entry name" value="GGDEF"/>
    <property type="match status" value="1"/>
</dbReference>
<evidence type="ECO:0000313" key="3">
    <source>
        <dbReference type="EMBL" id="GLK54284.1"/>
    </source>
</evidence>